<name>A0A1I6NXR0_9BACI</name>
<gene>
    <name evidence="2" type="ORF">HMI01_17510</name>
    <name evidence="3" type="ORF">SAMN05421668_10158</name>
</gene>
<dbReference type="EMBL" id="BJWJ01000017">
    <property type="protein sequence ID" value="GEM04763.1"/>
    <property type="molecule type" value="Genomic_DNA"/>
</dbReference>
<evidence type="ECO:0000313" key="2">
    <source>
        <dbReference type="EMBL" id="GEM04763.1"/>
    </source>
</evidence>
<dbReference type="EMBL" id="FPAI01000001">
    <property type="protein sequence ID" value="SFS32704.1"/>
    <property type="molecule type" value="Genomic_DNA"/>
</dbReference>
<dbReference type="Proteomes" id="UP000321773">
    <property type="component" value="Unassembled WGS sequence"/>
</dbReference>
<proteinExistence type="predicted"/>
<keyword evidence="1" id="KW-0472">Membrane</keyword>
<reference evidence="3 4" key="1">
    <citation type="submission" date="2016-10" db="EMBL/GenBank/DDBJ databases">
        <authorList>
            <person name="de Groot N.N."/>
        </authorList>
    </citation>
    <scope>NUCLEOTIDE SEQUENCE [LARGE SCALE GENOMIC DNA]</scope>
    <source>
        <strain evidence="3 4">DSM 17074</strain>
    </source>
</reference>
<keyword evidence="1" id="KW-1133">Transmembrane helix</keyword>
<keyword evidence="5" id="KW-1185">Reference proteome</keyword>
<dbReference type="OrthoDB" id="2357451at2"/>
<reference evidence="2 5" key="2">
    <citation type="submission" date="2019-07" db="EMBL/GenBank/DDBJ databases">
        <title>Whole genome shotgun sequence of Halolactibacillus miurensis NBRC 100873.</title>
        <authorList>
            <person name="Hosoyama A."/>
            <person name="Uohara A."/>
            <person name="Ohji S."/>
            <person name="Ichikawa N."/>
        </authorList>
    </citation>
    <scope>NUCLEOTIDE SEQUENCE [LARGE SCALE GENOMIC DNA]</scope>
    <source>
        <strain evidence="2 5">NBRC 100873</strain>
    </source>
</reference>
<organism evidence="3 4">
    <name type="scientific">Halolactibacillus miurensis</name>
    <dbReference type="NCBI Taxonomy" id="306541"/>
    <lineage>
        <taxon>Bacteria</taxon>
        <taxon>Bacillati</taxon>
        <taxon>Bacillota</taxon>
        <taxon>Bacilli</taxon>
        <taxon>Bacillales</taxon>
        <taxon>Bacillaceae</taxon>
        <taxon>Halolactibacillus</taxon>
    </lineage>
</organism>
<dbReference type="Pfam" id="PF17428">
    <property type="entry name" value="DUF5412"/>
    <property type="match status" value="1"/>
</dbReference>
<evidence type="ECO:0008006" key="6">
    <source>
        <dbReference type="Google" id="ProtNLM"/>
    </source>
</evidence>
<feature type="transmembrane region" description="Helical" evidence="1">
    <location>
        <begin position="7"/>
        <end position="28"/>
    </location>
</feature>
<accession>A0A1I6NXR0</accession>
<evidence type="ECO:0000313" key="5">
    <source>
        <dbReference type="Proteomes" id="UP000321773"/>
    </source>
</evidence>
<dbReference type="InterPro" id="IPR035406">
    <property type="entry name" value="DUF5412"/>
</dbReference>
<evidence type="ECO:0000313" key="3">
    <source>
        <dbReference type="EMBL" id="SFS32704.1"/>
    </source>
</evidence>
<dbReference type="RefSeq" id="WP_062320058.1">
    <property type="nucleotide sequence ID" value="NZ_BJWJ01000017.1"/>
</dbReference>
<dbReference type="STRING" id="306541.SAMN05421668_10158"/>
<dbReference type="Proteomes" id="UP000199139">
    <property type="component" value="Unassembled WGS sequence"/>
</dbReference>
<keyword evidence="1" id="KW-0812">Transmembrane</keyword>
<evidence type="ECO:0000313" key="4">
    <source>
        <dbReference type="Proteomes" id="UP000199139"/>
    </source>
</evidence>
<sequence>MKRSKMIIIGVLVVGVIAVGVYFSLFHVNLDQYDFHQTLTFEVSPDGQYQVELILLGKQEERYDEEGNVITNKNESYDQYARLWYEPETTEDGSTIWHDKHTKIIYYEKNCTEDNIEWLDDDTIIINDMRLNIHRDVYDYRRK</sequence>
<dbReference type="AlphaFoldDB" id="A0A1I6NXR0"/>
<evidence type="ECO:0000256" key="1">
    <source>
        <dbReference type="SAM" id="Phobius"/>
    </source>
</evidence>
<protein>
    <recommendedName>
        <fullName evidence="6">DUF5412 domain-containing protein</fullName>
    </recommendedName>
</protein>